<dbReference type="SUPFAM" id="SSF47473">
    <property type="entry name" value="EF-hand"/>
    <property type="match status" value="1"/>
</dbReference>
<dbReference type="PROSITE" id="PS50222">
    <property type="entry name" value="EF_HAND_2"/>
    <property type="match status" value="2"/>
</dbReference>
<gene>
    <name evidence="8" type="ORF">EGYM00163_LOCUS17528</name>
</gene>
<keyword evidence="4" id="KW-0677">Repeat</keyword>
<dbReference type="CDD" id="cd00051">
    <property type="entry name" value="EFh"/>
    <property type="match status" value="1"/>
</dbReference>
<keyword evidence="2" id="KW-0519">Myristate</keyword>
<keyword evidence="6" id="KW-0449">Lipoprotein</keyword>
<dbReference type="InterPro" id="IPR028846">
    <property type="entry name" value="Recoverin"/>
</dbReference>
<evidence type="ECO:0000256" key="4">
    <source>
        <dbReference type="ARBA" id="ARBA00022737"/>
    </source>
</evidence>
<keyword evidence="5" id="KW-0106">Calcium</keyword>
<dbReference type="Gene3D" id="1.10.238.10">
    <property type="entry name" value="EF-hand"/>
    <property type="match status" value="1"/>
</dbReference>
<evidence type="ECO:0000256" key="2">
    <source>
        <dbReference type="ARBA" id="ARBA00022707"/>
    </source>
</evidence>
<dbReference type="GO" id="GO:0005509">
    <property type="term" value="F:calcium ion binding"/>
    <property type="evidence" value="ECO:0007669"/>
    <property type="project" value="InterPro"/>
</dbReference>
<dbReference type="InterPro" id="IPR011992">
    <property type="entry name" value="EF-hand-dom_pair"/>
</dbReference>
<reference evidence="8" key="1">
    <citation type="submission" date="2021-01" db="EMBL/GenBank/DDBJ databases">
        <authorList>
            <person name="Corre E."/>
            <person name="Pelletier E."/>
            <person name="Niang G."/>
            <person name="Scheremetjew M."/>
            <person name="Finn R."/>
            <person name="Kale V."/>
            <person name="Holt S."/>
            <person name="Cochrane G."/>
            <person name="Meng A."/>
            <person name="Brown T."/>
            <person name="Cohen L."/>
        </authorList>
    </citation>
    <scope>NUCLEOTIDE SEQUENCE</scope>
    <source>
        <strain evidence="8">CCMP1594</strain>
    </source>
</reference>
<dbReference type="PANTHER" id="PTHR23055">
    <property type="entry name" value="CALCIUM BINDING PROTEINS"/>
    <property type="match status" value="1"/>
</dbReference>
<dbReference type="AlphaFoldDB" id="A0A7S4CU01"/>
<proteinExistence type="inferred from homology"/>
<dbReference type="InterPro" id="IPR018247">
    <property type="entry name" value="EF_Hand_1_Ca_BS"/>
</dbReference>
<protein>
    <recommendedName>
        <fullName evidence="7">EF-hand domain-containing protein</fullName>
    </recommendedName>
</protein>
<dbReference type="Pfam" id="PF13202">
    <property type="entry name" value="EF-hand_5"/>
    <property type="match status" value="2"/>
</dbReference>
<dbReference type="EMBL" id="HBJA01049489">
    <property type="protein sequence ID" value="CAE0806401.1"/>
    <property type="molecule type" value="Transcribed_RNA"/>
</dbReference>
<evidence type="ECO:0000256" key="6">
    <source>
        <dbReference type="ARBA" id="ARBA00023288"/>
    </source>
</evidence>
<dbReference type="SMART" id="SM00054">
    <property type="entry name" value="EFh"/>
    <property type="match status" value="3"/>
</dbReference>
<keyword evidence="3" id="KW-0479">Metal-binding</keyword>
<sequence>MALPLFHFPQPAFVAGPVAHQLAPYYPSVPGPAPGFDPQERHAVRKQFQFLDANKDGAIVEQEFVSPFSYLIGKEAARGLFFAFDVDHDGHITQQEFEECLTLLCYGSPREKAAMTFKVFDKDQNGSINTAEFDKMLAFYATEQSLSPQDVARIRGDFGPARSVTCAEFVNFILAHPRLQGVDNSIREPEMDSESAKAPVMIGSPGWDIAITLLRGIDMSLNAGPPSSNDRHFNVEDVWITEFQPQAFAKLRALFGYNDRRHHAPQLHVSRL</sequence>
<comment type="similarity">
    <text evidence="1">Belongs to the recoverin family.</text>
</comment>
<dbReference type="Pfam" id="PF13405">
    <property type="entry name" value="EF-hand_6"/>
    <property type="match status" value="1"/>
</dbReference>
<evidence type="ECO:0000313" key="8">
    <source>
        <dbReference type="EMBL" id="CAE0806401.1"/>
    </source>
</evidence>
<evidence type="ECO:0000259" key="7">
    <source>
        <dbReference type="PROSITE" id="PS50222"/>
    </source>
</evidence>
<organism evidence="8">
    <name type="scientific">Eutreptiella gymnastica</name>
    <dbReference type="NCBI Taxonomy" id="73025"/>
    <lineage>
        <taxon>Eukaryota</taxon>
        <taxon>Discoba</taxon>
        <taxon>Euglenozoa</taxon>
        <taxon>Euglenida</taxon>
        <taxon>Spirocuta</taxon>
        <taxon>Euglenophyceae</taxon>
        <taxon>Eutreptiales</taxon>
        <taxon>Eutreptiaceae</taxon>
        <taxon>Eutreptiella</taxon>
    </lineage>
</organism>
<feature type="domain" description="EF-hand" evidence="7">
    <location>
        <begin position="72"/>
        <end position="107"/>
    </location>
</feature>
<dbReference type="InterPro" id="IPR002048">
    <property type="entry name" value="EF_hand_dom"/>
</dbReference>
<evidence type="ECO:0000256" key="1">
    <source>
        <dbReference type="ARBA" id="ARBA00006049"/>
    </source>
</evidence>
<feature type="domain" description="EF-hand" evidence="7">
    <location>
        <begin position="108"/>
        <end position="143"/>
    </location>
</feature>
<name>A0A7S4CU01_9EUGL</name>
<dbReference type="PROSITE" id="PS00018">
    <property type="entry name" value="EF_HAND_1"/>
    <property type="match status" value="2"/>
</dbReference>
<evidence type="ECO:0000256" key="3">
    <source>
        <dbReference type="ARBA" id="ARBA00022723"/>
    </source>
</evidence>
<accession>A0A7S4CU01</accession>
<evidence type="ECO:0000256" key="5">
    <source>
        <dbReference type="ARBA" id="ARBA00022837"/>
    </source>
</evidence>
<dbReference type="PANTHER" id="PTHR23055:SF178">
    <property type="entry name" value="NEUROCALCIN HOMOLOG"/>
    <property type="match status" value="1"/>
</dbReference>